<evidence type="ECO:0000313" key="14">
    <source>
        <dbReference type="Proteomes" id="UP000019376"/>
    </source>
</evidence>
<dbReference type="InterPro" id="IPR029058">
    <property type="entry name" value="AB_hydrolase_fold"/>
</dbReference>
<comment type="subcellular location">
    <subcellularLocation>
        <location evidence="1 12">Secreted</location>
    </subcellularLocation>
</comment>
<dbReference type="GO" id="GO:0005576">
    <property type="term" value="C:extracellular region"/>
    <property type="evidence" value="ECO:0007669"/>
    <property type="project" value="UniProtKB-SubCell"/>
</dbReference>
<protein>
    <recommendedName>
        <fullName evidence="3 12">Cutinase</fullName>
        <ecNumber evidence="3 12">3.1.1.74</ecNumber>
    </recommendedName>
</protein>
<accession>S7ZP89</accession>
<evidence type="ECO:0000256" key="9">
    <source>
        <dbReference type="ARBA" id="ARBA00034045"/>
    </source>
</evidence>
<dbReference type="PANTHER" id="PTHR48250:SF3">
    <property type="entry name" value="CUTINASE 1-RELATED"/>
    <property type="match status" value="1"/>
</dbReference>
<comment type="similarity">
    <text evidence="2 12">Belongs to the cutinase family.</text>
</comment>
<dbReference type="InterPro" id="IPR000675">
    <property type="entry name" value="Cutinase/axe"/>
</dbReference>
<dbReference type="PROSITE" id="PS00931">
    <property type="entry name" value="CUTINASE_2"/>
    <property type="match status" value="1"/>
</dbReference>
<comment type="catalytic activity">
    <reaction evidence="9 12">
        <text>cutin + H2O = cutin monomers.</text>
        <dbReference type="EC" id="3.1.1.74"/>
    </reaction>
</comment>
<evidence type="ECO:0000256" key="10">
    <source>
        <dbReference type="PIRSR" id="PIRSR611150-1"/>
    </source>
</evidence>
<dbReference type="Proteomes" id="UP000019376">
    <property type="component" value="Unassembled WGS sequence"/>
</dbReference>
<dbReference type="Gene3D" id="3.40.50.1820">
    <property type="entry name" value="alpha/beta hydrolase"/>
    <property type="match status" value="1"/>
</dbReference>
<dbReference type="EMBL" id="KB644414">
    <property type="protein sequence ID" value="EPS32515.1"/>
    <property type="molecule type" value="Genomic_DNA"/>
</dbReference>
<dbReference type="PANTHER" id="PTHR48250">
    <property type="entry name" value="CUTINASE 2-RELATED"/>
    <property type="match status" value="1"/>
</dbReference>
<dbReference type="GO" id="GO:0050525">
    <property type="term" value="F:cutinase activity"/>
    <property type="evidence" value="ECO:0007669"/>
    <property type="project" value="UniProtKB-UniRule"/>
</dbReference>
<evidence type="ECO:0000256" key="2">
    <source>
        <dbReference type="ARBA" id="ARBA00007534"/>
    </source>
</evidence>
<dbReference type="SUPFAM" id="SSF53474">
    <property type="entry name" value="alpha/beta-Hydrolases"/>
    <property type="match status" value="1"/>
</dbReference>
<name>S7ZP89_PENO1</name>
<dbReference type="PRINTS" id="PR00129">
    <property type="entry name" value="CUTINASE"/>
</dbReference>
<dbReference type="InterPro" id="IPR011150">
    <property type="entry name" value="Cutinase_monf"/>
</dbReference>
<comment type="function">
    <text evidence="12">Catalyzes the hydrolysis of complex carboxylic polyesters found in the cell wall of plants. Degrades cutin, a macromolecule that forms the structure of the plant cuticle.</text>
</comment>
<feature type="chain" id="PRO_5005146653" description="Cutinase" evidence="12">
    <location>
        <begin position="17"/>
        <end position="216"/>
    </location>
</feature>
<feature type="active site" evidence="10">
    <location>
        <position position="182"/>
    </location>
</feature>
<evidence type="ECO:0000256" key="5">
    <source>
        <dbReference type="ARBA" id="ARBA00022525"/>
    </source>
</evidence>
<organism evidence="13 14">
    <name type="scientific">Penicillium oxalicum (strain 114-2 / CGMCC 5302)</name>
    <name type="common">Penicillium decumbens</name>
    <dbReference type="NCBI Taxonomy" id="933388"/>
    <lineage>
        <taxon>Eukaryota</taxon>
        <taxon>Fungi</taxon>
        <taxon>Dikarya</taxon>
        <taxon>Ascomycota</taxon>
        <taxon>Pezizomycotina</taxon>
        <taxon>Eurotiomycetes</taxon>
        <taxon>Eurotiomycetidae</taxon>
        <taxon>Eurotiales</taxon>
        <taxon>Aspergillaceae</taxon>
        <taxon>Penicillium</taxon>
    </lineage>
</organism>
<dbReference type="InterPro" id="IPR043580">
    <property type="entry name" value="CUTINASE_1"/>
</dbReference>
<dbReference type="InterPro" id="IPR043579">
    <property type="entry name" value="CUTINASE_2"/>
</dbReference>
<dbReference type="FunFam" id="3.40.50.1820:FF:000235">
    <property type="entry name" value="Cutinase 1"/>
    <property type="match status" value="1"/>
</dbReference>
<dbReference type="EC" id="3.1.1.74" evidence="3 12"/>
<keyword evidence="8 11" id="KW-1015">Disulfide bond</keyword>
<dbReference type="GO" id="GO:0072330">
    <property type="term" value="P:monocarboxylic acid biosynthetic process"/>
    <property type="evidence" value="ECO:0007669"/>
    <property type="project" value="UniProtKB-ARBA"/>
</dbReference>
<evidence type="ECO:0000256" key="11">
    <source>
        <dbReference type="PIRSR" id="PIRSR611150-2"/>
    </source>
</evidence>
<dbReference type="GO" id="GO:0016052">
    <property type="term" value="P:carbohydrate catabolic process"/>
    <property type="evidence" value="ECO:0007669"/>
    <property type="project" value="TreeGrafter"/>
</dbReference>
<feature type="active site" description="Proton donor/acceptor" evidence="10">
    <location>
        <position position="195"/>
    </location>
</feature>
<dbReference type="HOGENOM" id="CLU_040058_2_0_1"/>
<dbReference type="OrthoDB" id="3225429at2759"/>
<dbReference type="PROSITE" id="PS00155">
    <property type="entry name" value="CUTINASE_1"/>
    <property type="match status" value="1"/>
</dbReference>
<dbReference type="GO" id="GO:0017000">
    <property type="term" value="P:antibiotic biosynthetic process"/>
    <property type="evidence" value="ECO:0007669"/>
    <property type="project" value="UniProtKB-ARBA"/>
</dbReference>
<keyword evidence="7 12" id="KW-0378">Hydrolase</keyword>
<proteinExistence type="inferred from homology"/>
<evidence type="ECO:0000256" key="6">
    <source>
        <dbReference type="ARBA" id="ARBA00022729"/>
    </source>
</evidence>
<feature type="signal peptide" evidence="12">
    <location>
        <begin position="1"/>
        <end position="16"/>
    </location>
</feature>
<feature type="active site" description="Nucleophile" evidence="10">
    <location>
        <position position="127"/>
    </location>
</feature>
<evidence type="ECO:0000256" key="8">
    <source>
        <dbReference type="ARBA" id="ARBA00023157"/>
    </source>
</evidence>
<gene>
    <name evidence="13" type="ORF">PDE_07475</name>
</gene>
<feature type="disulfide bond" evidence="11">
    <location>
        <begin position="38"/>
        <end position="116"/>
    </location>
</feature>
<sequence>MKFSLAALFFAGLGAASPVGLTERQLISGGNELRSGSCQPVTFIWARASTELGLLGQSVGPALCQSLKSSRSNGVACQGVGPRYTADLPSNALPDNTSPQAIDEAIGLFKQAAQKCPNTQIIAGGYSQGTAVIDGAIKRLPDNVKNMIKGVTLFGYTRNAQERGQIANFPKDKVKVYCAVGDLVCDGTLIITAAHFTYVADVPDATRYLNSKLGSS</sequence>
<evidence type="ECO:0000313" key="13">
    <source>
        <dbReference type="EMBL" id="EPS32515.1"/>
    </source>
</evidence>
<evidence type="ECO:0000256" key="7">
    <source>
        <dbReference type="ARBA" id="ARBA00022801"/>
    </source>
</evidence>
<keyword evidence="4 12" id="KW-0719">Serine esterase</keyword>
<evidence type="ECO:0000256" key="4">
    <source>
        <dbReference type="ARBA" id="ARBA00022487"/>
    </source>
</evidence>
<feature type="disulfide bond" evidence="11">
    <location>
        <begin position="178"/>
        <end position="185"/>
    </location>
</feature>
<dbReference type="SMART" id="SM01110">
    <property type="entry name" value="Cutinase"/>
    <property type="match status" value="1"/>
</dbReference>
<evidence type="ECO:0000256" key="3">
    <source>
        <dbReference type="ARBA" id="ARBA00013095"/>
    </source>
</evidence>
<keyword evidence="6 12" id="KW-0732">Signal</keyword>
<keyword evidence="14" id="KW-1185">Reference proteome</keyword>
<dbReference type="eggNOG" id="ENOG502SI38">
    <property type="taxonomic scope" value="Eukaryota"/>
</dbReference>
<dbReference type="AlphaFoldDB" id="S7ZP89"/>
<reference evidence="13 14" key="1">
    <citation type="journal article" date="2013" name="PLoS ONE">
        <title>Genomic and secretomic analyses reveal unique features of the lignocellulolytic enzyme system of Penicillium decumbens.</title>
        <authorList>
            <person name="Liu G."/>
            <person name="Zhang L."/>
            <person name="Wei X."/>
            <person name="Zou G."/>
            <person name="Qin Y."/>
            <person name="Ma L."/>
            <person name="Li J."/>
            <person name="Zheng H."/>
            <person name="Wang S."/>
            <person name="Wang C."/>
            <person name="Xun L."/>
            <person name="Zhao G.-P."/>
            <person name="Zhou Z."/>
            <person name="Qu Y."/>
        </authorList>
    </citation>
    <scope>NUCLEOTIDE SEQUENCE [LARGE SCALE GENOMIC DNA]</scope>
    <source>
        <strain evidence="14">114-2 / CGMCC 5302</strain>
    </source>
</reference>
<dbReference type="Pfam" id="PF01083">
    <property type="entry name" value="Cutinase"/>
    <property type="match status" value="1"/>
</dbReference>
<keyword evidence="5 12" id="KW-0964">Secreted</keyword>
<dbReference type="PhylomeDB" id="S7ZP89"/>
<evidence type="ECO:0000256" key="12">
    <source>
        <dbReference type="RuleBase" id="RU361263"/>
    </source>
</evidence>
<evidence type="ECO:0000256" key="1">
    <source>
        <dbReference type="ARBA" id="ARBA00004613"/>
    </source>
</evidence>